<comment type="caution">
    <text evidence="1">The sequence shown here is derived from an EMBL/GenBank/DDBJ whole genome shotgun (WGS) entry which is preliminary data.</text>
</comment>
<dbReference type="EMBL" id="BJWL01000001">
    <property type="protein sequence ID" value="GFY80865.1"/>
    <property type="molecule type" value="Genomic_DNA"/>
</dbReference>
<keyword evidence="2" id="KW-1185">Reference proteome</keyword>
<protein>
    <submittedName>
        <fullName evidence="1">Uncharacterized protein</fullName>
    </submittedName>
</protein>
<proteinExistence type="predicted"/>
<dbReference type="AlphaFoldDB" id="A0A7J0E348"/>
<reference evidence="1 2" key="1">
    <citation type="submission" date="2019-07" db="EMBL/GenBank/DDBJ databases">
        <title>De Novo Assembly of kiwifruit Actinidia rufa.</title>
        <authorList>
            <person name="Sugita-Konishi S."/>
            <person name="Sato K."/>
            <person name="Mori E."/>
            <person name="Abe Y."/>
            <person name="Kisaki G."/>
            <person name="Hamano K."/>
            <person name="Suezawa K."/>
            <person name="Otani M."/>
            <person name="Fukuda T."/>
            <person name="Manabe T."/>
            <person name="Gomi K."/>
            <person name="Tabuchi M."/>
            <person name="Akimitsu K."/>
            <person name="Kataoka I."/>
        </authorList>
    </citation>
    <scope>NUCLEOTIDE SEQUENCE [LARGE SCALE GENOMIC DNA]</scope>
    <source>
        <strain evidence="2">cv. Fuchu</strain>
    </source>
</reference>
<evidence type="ECO:0000313" key="1">
    <source>
        <dbReference type="EMBL" id="GFY80865.1"/>
    </source>
</evidence>
<dbReference type="Proteomes" id="UP000585474">
    <property type="component" value="Unassembled WGS sequence"/>
</dbReference>
<organism evidence="1 2">
    <name type="scientific">Actinidia rufa</name>
    <dbReference type="NCBI Taxonomy" id="165716"/>
    <lineage>
        <taxon>Eukaryota</taxon>
        <taxon>Viridiplantae</taxon>
        <taxon>Streptophyta</taxon>
        <taxon>Embryophyta</taxon>
        <taxon>Tracheophyta</taxon>
        <taxon>Spermatophyta</taxon>
        <taxon>Magnoliopsida</taxon>
        <taxon>eudicotyledons</taxon>
        <taxon>Gunneridae</taxon>
        <taxon>Pentapetalae</taxon>
        <taxon>asterids</taxon>
        <taxon>Ericales</taxon>
        <taxon>Actinidiaceae</taxon>
        <taxon>Actinidia</taxon>
    </lineage>
</organism>
<accession>A0A7J0E348</accession>
<dbReference type="OrthoDB" id="2003703at2759"/>
<evidence type="ECO:0000313" key="2">
    <source>
        <dbReference type="Proteomes" id="UP000585474"/>
    </source>
</evidence>
<sequence>MEGQEEEGRIRLQLQFPSEVPAPQGKFMQDYLNPTRASTPSCIVLPMDANTFFSKSGMLLSLSTFHCMECKSPYLNVKELEKMVGKMVIDRSEKRYTV</sequence>
<name>A0A7J0E348_9ERIC</name>
<gene>
    <name evidence="1" type="ORF">Acr_01g0006740</name>
</gene>